<dbReference type="Proteomes" id="UP000740883">
    <property type="component" value="Unassembled WGS sequence"/>
</dbReference>
<comment type="caution">
    <text evidence="2">The sequence shown here is derived from an EMBL/GenBank/DDBJ whole genome shotgun (WGS) entry which is preliminary data.</text>
</comment>
<name>A0A9P6KX43_9MICR</name>
<dbReference type="AlphaFoldDB" id="A0A9P6KX43"/>
<organism evidence="2 3">
    <name type="scientific">Nosema granulosis</name>
    <dbReference type="NCBI Taxonomy" id="83296"/>
    <lineage>
        <taxon>Eukaryota</taxon>
        <taxon>Fungi</taxon>
        <taxon>Fungi incertae sedis</taxon>
        <taxon>Microsporidia</taxon>
        <taxon>Nosematidae</taxon>
        <taxon>Nosema</taxon>
    </lineage>
</organism>
<dbReference type="NCBIfam" id="NF033520">
    <property type="entry name" value="transpos_IS982"/>
    <property type="match status" value="1"/>
</dbReference>
<feature type="domain" description="Transposase DDE" evidence="1">
    <location>
        <begin position="106"/>
        <end position="257"/>
    </location>
</feature>
<keyword evidence="3" id="KW-1185">Reference proteome</keyword>
<evidence type="ECO:0000313" key="2">
    <source>
        <dbReference type="EMBL" id="KAF9748552.1"/>
    </source>
</evidence>
<dbReference type="Pfam" id="PF13612">
    <property type="entry name" value="DDE_Tnp_1_3"/>
    <property type="match status" value="1"/>
</dbReference>
<dbReference type="EMBL" id="SBJO01001258">
    <property type="protein sequence ID" value="KAF9748552.1"/>
    <property type="molecule type" value="Genomic_DNA"/>
</dbReference>
<sequence length="289" mass="33566">MNIDYDSLFCFVDDFYKGFEPWYKKSLLTCGTKKRNRHCKMSLSEIITILIAFHQSGMSCFKYFYLELMRNYKNLFSYLVHYDRFVALIKLAFSALVCLLKTIEGVVTEYLFIDATPMAVCHNLRERRHKVFKGLAKKGRTSTGWFFGFKLHFIFNTHGEIVRMQITGGNVNDRSPVMNLMRGISAKLIGDKGYISKKLSAELFEQKATLITKITKKMKNCLMDVTDKMMLMKRSYIETIFSSIKLLGTLIHHRHRSPVNAFTHLFAGLISYQIRTDKPSLDQLLKLNP</sequence>
<dbReference type="InterPro" id="IPR025668">
    <property type="entry name" value="Tnp_DDE_dom"/>
</dbReference>
<evidence type="ECO:0000313" key="3">
    <source>
        <dbReference type="Proteomes" id="UP000740883"/>
    </source>
</evidence>
<dbReference type="OrthoDB" id="10069606at2759"/>
<gene>
    <name evidence="2" type="ORF">NGRA_3493</name>
</gene>
<evidence type="ECO:0000259" key="1">
    <source>
        <dbReference type="Pfam" id="PF13612"/>
    </source>
</evidence>
<proteinExistence type="predicted"/>
<reference evidence="2 3" key="1">
    <citation type="journal article" date="2020" name="Genome Biol. Evol.">
        <title>Comparative genomics of strictly vertically transmitted, feminizing microsporidia endosymbionts of amphipod crustaceans.</title>
        <authorList>
            <person name="Cormier A."/>
            <person name="Chebbi M.A."/>
            <person name="Giraud I."/>
            <person name="Wattier R."/>
            <person name="Teixeira M."/>
            <person name="Gilbert C."/>
            <person name="Rigaud T."/>
            <person name="Cordaux R."/>
        </authorList>
    </citation>
    <scope>NUCLEOTIDE SEQUENCE [LARGE SCALE GENOMIC DNA]</scope>
    <source>
        <strain evidence="2 3">Ou3-Ou53</strain>
    </source>
</reference>
<accession>A0A9P6KX43</accession>
<protein>
    <recommendedName>
        <fullName evidence="1">Transposase DDE domain-containing protein</fullName>
    </recommendedName>
</protein>